<dbReference type="PANTHER" id="PTHR24220:SF689">
    <property type="entry name" value="LIPOPROTEIN-RELEASING SYSTEM ATP-BINDING PROTEIN LOLD"/>
    <property type="match status" value="1"/>
</dbReference>
<comment type="caution">
    <text evidence="9">The sequence shown here is derived from an EMBL/GenBank/DDBJ whole genome shotgun (WGS) entry which is preliminary data.</text>
</comment>
<keyword evidence="3" id="KW-1003">Cell membrane</keyword>
<evidence type="ECO:0000256" key="3">
    <source>
        <dbReference type="ARBA" id="ARBA00022475"/>
    </source>
</evidence>
<dbReference type="GO" id="GO:0005524">
    <property type="term" value="F:ATP binding"/>
    <property type="evidence" value="ECO:0007669"/>
    <property type="project" value="UniProtKB-KW"/>
</dbReference>
<keyword evidence="9" id="KW-0378">Hydrolase</keyword>
<organism evidence="9">
    <name type="scientific">Candidatus Berkiella cookevillensis</name>
    <dbReference type="NCBI Taxonomy" id="437022"/>
    <lineage>
        <taxon>Bacteria</taxon>
        <taxon>Pseudomonadati</taxon>
        <taxon>Pseudomonadota</taxon>
        <taxon>Gammaproteobacteria</taxon>
        <taxon>Candidatus Berkiellales</taxon>
        <taxon>Candidatus Berkiellaceae</taxon>
        <taxon>Candidatus Berkiella</taxon>
    </lineage>
</organism>
<keyword evidence="6" id="KW-1278">Translocase</keyword>
<evidence type="ECO:0000259" key="8">
    <source>
        <dbReference type="PROSITE" id="PS50893"/>
    </source>
</evidence>
<keyword evidence="4" id="KW-0547">Nucleotide-binding</keyword>
<protein>
    <submittedName>
        <fullName evidence="9">Lipoprotein-releasing system ATP-binding protein LolD</fullName>
        <ecNumber evidence="9">3.6.3.-</ecNumber>
    </submittedName>
</protein>
<evidence type="ECO:0000256" key="2">
    <source>
        <dbReference type="ARBA" id="ARBA00022448"/>
    </source>
</evidence>
<evidence type="ECO:0000256" key="4">
    <source>
        <dbReference type="ARBA" id="ARBA00022741"/>
    </source>
</evidence>
<comment type="similarity">
    <text evidence="1">Belongs to the ABC transporter superfamily.</text>
</comment>
<reference evidence="9" key="1">
    <citation type="submission" date="2015-09" db="EMBL/GenBank/DDBJ databases">
        <title>Draft Genome Sequences of Two Novel Amoeba-resistant Intranuclear Bacteria, Candidatus Berkiella cookevillensis and Candidatus Berkiella aquae.</title>
        <authorList>
            <person name="Mehari Y.T."/>
            <person name="Arivett B.A."/>
            <person name="Farone A.L."/>
            <person name="Gunderson J.H."/>
            <person name="Farone M.B."/>
        </authorList>
    </citation>
    <scope>NUCLEOTIDE SEQUENCE [LARGE SCALE GENOMIC DNA]</scope>
    <source>
        <strain evidence="9">CC99</strain>
    </source>
</reference>
<dbReference type="InterPro" id="IPR017911">
    <property type="entry name" value="MacB-like_ATP-bd"/>
</dbReference>
<proteinExistence type="inferred from homology"/>
<evidence type="ECO:0000256" key="7">
    <source>
        <dbReference type="ARBA" id="ARBA00023136"/>
    </source>
</evidence>
<dbReference type="CDD" id="cd03255">
    <property type="entry name" value="ABC_MJ0796_LolCDE_FtsE"/>
    <property type="match status" value="1"/>
</dbReference>
<dbReference type="STRING" id="437022.CC99x_00902"/>
<dbReference type="EC" id="3.6.3.-" evidence="9"/>
<dbReference type="GO" id="GO:0005886">
    <property type="term" value="C:plasma membrane"/>
    <property type="evidence" value="ECO:0007669"/>
    <property type="project" value="TreeGrafter"/>
</dbReference>
<dbReference type="PATRIC" id="fig|1590042.3.peg.922"/>
<dbReference type="InterPro" id="IPR003439">
    <property type="entry name" value="ABC_transporter-like_ATP-bd"/>
</dbReference>
<keyword evidence="5 9" id="KW-0067">ATP-binding</keyword>
<feature type="domain" description="ABC transporter" evidence="8">
    <location>
        <begin position="18"/>
        <end position="238"/>
    </location>
</feature>
<dbReference type="GO" id="GO:0044874">
    <property type="term" value="P:lipoprotein localization to outer membrane"/>
    <property type="evidence" value="ECO:0007669"/>
    <property type="project" value="TreeGrafter"/>
</dbReference>
<keyword evidence="7" id="KW-0472">Membrane</keyword>
<dbReference type="EMBL" id="LKHV01000003">
    <property type="protein sequence ID" value="KRG19373.1"/>
    <property type="molecule type" value="Genomic_DNA"/>
</dbReference>
<dbReference type="Gene3D" id="3.40.50.300">
    <property type="entry name" value="P-loop containing nucleotide triphosphate hydrolases"/>
    <property type="match status" value="1"/>
</dbReference>
<dbReference type="InterPro" id="IPR003593">
    <property type="entry name" value="AAA+_ATPase"/>
</dbReference>
<dbReference type="PANTHER" id="PTHR24220">
    <property type="entry name" value="IMPORT ATP-BINDING PROTEIN"/>
    <property type="match status" value="1"/>
</dbReference>
<sequence>MMHNNNYQPEVQSQNTVLRCENVVKIFQDGDRTIPVLGNINFSVSSHESIAIVGRSGSGKTTFIHILGGIEKPSSGKIYLNEMELLTLSEKKRGFLRNRVLGFIFQFHHLLAEFTAFENVCMPLLIRGEPLKDIKAKSLYYLNKVGLLDRKEHKPMMLSGGERQRVAIARALVAEPKCILADEPTGNLDDESADQVYALMMQLAKEVGTSFVIVTHDVNLANKMDRTLVLDRGELKEQ</sequence>
<dbReference type="RefSeq" id="WP_235528066.1">
    <property type="nucleotide sequence ID" value="NZ_LKHV02000001.1"/>
</dbReference>
<dbReference type="PROSITE" id="PS50893">
    <property type="entry name" value="ABC_TRANSPORTER_2"/>
    <property type="match status" value="1"/>
</dbReference>
<dbReference type="SMART" id="SM00382">
    <property type="entry name" value="AAA"/>
    <property type="match status" value="1"/>
</dbReference>
<dbReference type="AlphaFoldDB" id="A0A0Q9YFQ1"/>
<accession>A0A0Q9YFQ1</accession>
<name>A0A0Q9YFQ1_9GAMM</name>
<dbReference type="GO" id="GO:0016887">
    <property type="term" value="F:ATP hydrolysis activity"/>
    <property type="evidence" value="ECO:0007669"/>
    <property type="project" value="InterPro"/>
</dbReference>
<evidence type="ECO:0000256" key="1">
    <source>
        <dbReference type="ARBA" id="ARBA00005417"/>
    </source>
</evidence>
<evidence type="ECO:0000256" key="5">
    <source>
        <dbReference type="ARBA" id="ARBA00022840"/>
    </source>
</evidence>
<dbReference type="InterPro" id="IPR015854">
    <property type="entry name" value="ABC_transpr_LolD-like"/>
</dbReference>
<dbReference type="Pfam" id="PF00005">
    <property type="entry name" value="ABC_tran"/>
    <property type="match status" value="1"/>
</dbReference>
<evidence type="ECO:0000256" key="6">
    <source>
        <dbReference type="ARBA" id="ARBA00022967"/>
    </source>
</evidence>
<dbReference type="SUPFAM" id="SSF52540">
    <property type="entry name" value="P-loop containing nucleoside triphosphate hydrolases"/>
    <property type="match status" value="1"/>
</dbReference>
<gene>
    <name evidence="9" type="primary">lolD</name>
    <name evidence="9" type="ORF">CC99x_00902</name>
</gene>
<dbReference type="InterPro" id="IPR027417">
    <property type="entry name" value="P-loop_NTPase"/>
</dbReference>
<dbReference type="PROSITE" id="PS00211">
    <property type="entry name" value="ABC_TRANSPORTER_1"/>
    <property type="match status" value="1"/>
</dbReference>
<dbReference type="GO" id="GO:0022857">
    <property type="term" value="F:transmembrane transporter activity"/>
    <property type="evidence" value="ECO:0007669"/>
    <property type="project" value="TreeGrafter"/>
</dbReference>
<keyword evidence="9" id="KW-0449">Lipoprotein</keyword>
<dbReference type="FunFam" id="3.40.50.300:FF:000230">
    <property type="entry name" value="Lipoprotein-releasing system ATP-binding protein LolD"/>
    <property type="match status" value="1"/>
</dbReference>
<evidence type="ECO:0000313" key="9">
    <source>
        <dbReference type="EMBL" id="KRG19373.1"/>
    </source>
</evidence>
<dbReference type="InterPro" id="IPR017871">
    <property type="entry name" value="ABC_transporter-like_CS"/>
</dbReference>
<keyword evidence="2" id="KW-0813">Transport</keyword>
<dbReference type="GO" id="GO:0089705">
    <property type="term" value="P:protein localization to outer membrane"/>
    <property type="evidence" value="ECO:0007669"/>
    <property type="project" value="TreeGrafter"/>
</dbReference>